<evidence type="ECO:0000313" key="3">
    <source>
        <dbReference type="EMBL" id="MFC4562822.1"/>
    </source>
</evidence>
<gene>
    <name evidence="3" type="ORF">ACFO4E_13225</name>
</gene>
<dbReference type="InterPro" id="IPR000157">
    <property type="entry name" value="TIR_dom"/>
</dbReference>
<evidence type="ECO:0000256" key="1">
    <source>
        <dbReference type="SAM" id="MobiDB-lite"/>
    </source>
</evidence>
<dbReference type="InterPro" id="IPR035897">
    <property type="entry name" value="Toll_tir_struct_dom_sf"/>
</dbReference>
<proteinExistence type="predicted"/>
<dbReference type="SUPFAM" id="SSF52200">
    <property type="entry name" value="Toll/Interleukin receptor TIR domain"/>
    <property type="match status" value="1"/>
</dbReference>
<protein>
    <submittedName>
        <fullName evidence="3">TIR domain-containing protein</fullName>
    </submittedName>
</protein>
<reference evidence="4" key="1">
    <citation type="journal article" date="2019" name="Int. J. Syst. Evol. Microbiol.">
        <title>The Global Catalogue of Microorganisms (GCM) 10K type strain sequencing project: providing services to taxonomists for standard genome sequencing and annotation.</title>
        <authorList>
            <consortium name="The Broad Institute Genomics Platform"/>
            <consortium name="The Broad Institute Genome Sequencing Center for Infectious Disease"/>
            <person name="Wu L."/>
            <person name="Ma J."/>
        </authorList>
    </citation>
    <scope>NUCLEOTIDE SEQUENCE [LARGE SCALE GENOMIC DNA]</scope>
    <source>
        <strain evidence="4">XZYJ18</strain>
    </source>
</reference>
<dbReference type="PROSITE" id="PS50104">
    <property type="entry name" value="TIR"/>
    <property type="match status" value="1"/>
</dbReference>
<dbReference type="EMBL" id="JBHSFQ010000011">
    <property type="protein sequence ID" value="MFC4562822.1"/>
    <property type="molecule type" value="Genomic_DNA"/>
</dbReference>
<organism evidence="3 4">
    <name type="scientific">Nocardiopsis mangrovi</name>
    <dbReference type="NCBI Taxonomy" id="1179818"/>
    <lineage>
        <taxon>Bacteria</taxon>
        <taxon>Bacillati</taxon>
        <taxon>Actinomycetota</taxon>
        <taxon>Actinomycetes</taxon>
        <taxon>Streptosporangiales</taxon>
        <taxon>Nocardiopsidaceae</taxon>
        <taxon>Nocardiopsis</taxon>
    </lineage>
</organism>
<feature type="domain" description="TIR" evidence="2">
    <location>
        <begin position="1"/>
        <end position="152"/>
    </location>
</feature>
<keyword evidence="4" id="KW-1185">Reference proteome</keyword>
<dbReference type="Pfam" id="PF13676">
    <property type="entry name" value="TIR_2"/>
    <property type="match status" value="1"/>
</dbReference>
<evidence type="ECO:0000313" key="4">
    <source>
        <dbReference type="Proteomes" id="UP001595923"/>
    </source>
</evidence>
<dbReference type="Proteomes" id="UP001595923">
    <property type="component" value="Unassembled WGS sequence"/>
</dbReference>
<dbReference type="Gene3D" id="3.40.50.10140">
    <property type="entry name" value="Toll/interleukin-1 receptor homology (TIR) domain"/>
    <property type="match status" value="1"/>
</dbReference>
<accession>A0ABV9DVR7</accession>
<feature type="compositionally biased region" description="Polar residues" evidence="1">
    <location>
        <begin position="221"/>
        <end position="232"/>
    </location>
</feature>
<evidence type="ECO:0000259" key="2">
    <source>
        <dbReference type="PROSITE" id="PS50104"/>
    </source>
</evidence>
<feature type="compositionally biased region" description="Basic and acidic residues" evidence="1">
    <location>
        <begin position="254"/>
        <end position="268"/>
    </location>
</feature>
<sequence>MSRVFINYRTGDEEASATLIDRELSHRFGSEEVFRASKSIRPGDDFEQELLRAVRRSDLLLAVIGPGWSDATGRRGGRALDDPDDWTRREIAEAFAYGVRVIPVLVNNRQRLPKGDLPDDVARLENCQYLRLSHRNADADIERLVQKVAEAVPRLADRGTEAVSGRPASAAGGTTRNSVRDLHGSSRQGGDIIDHRSGGTGDVGNNYGTVIGTAGGPLHTGSGTQVNGPQFNGSGGQYVAGDNHGDVHQGAPQRTERRAPRRRGEGGT</sequence>
<comment type="caution">
    <text evidence="3">The sequence shown here is derived from an EMBL/GenBank/DDBJ whole genome shotgun (WGS) entry which is preliminary data.</text>
</comment>
<name>A0ABV9DVR7_9ACTN</name>
<dbReference type="RefSeq" id="WP_378574345.1">
    <property type="nucleotide sequence ID" value="NZ_JBHSFQ010000011.1"/>
</dbReference>
<feature type="region of interest" description="Disordered" evidence="1">
    <location>
        <begin position="156"/>
        <end position="268"/>
    </location>
</feature>